<dbReference type="EMBL" id="JAWWNJ010000026">
    <property type="protein sequence ID" value="KAK7029874.1"/>
    <property type="molecule type" value="Genomic_DNA"/>
</dbReference>
<evidence type="ECO:0000313" key="2">
    <source>
        <dbReference type="Proteomes" id="UP001362999"/>
    </source>
</evidence>
<accession>A0AAW0BX60</accession>
<keyword evidence="2" id="KW-1185">Reference proteome</keyword>
<evidence type="ECO:0000313" key="1">
    <source>
        <dbReference type="EMBL" id="KAK7029874.1"/>
    </source>
</evidence>
<comment type="caution">
    <text evidence="1">The sequence shown here is derived from an EMBL/GenBank/DDBJ whole genome shotgun (WGS) entry which is preliminary data.</text>
</comment>
<dbReference type="Proteomes" id="UP001362999">
    <property type="component" value="Unassembled WGS sequence"/>
</dbReference>
<protein>
    <submittedName>
        <fullName evidence="1">Uncharacterized protein</fullName>
    </submittedName>
</protein>
<gene>
    <name evidence="1" type="ORF">R3P38DRAFT_885621</name>
</gene>
<reference evidence="1 2" key="1">
    <citation type="journal article" date="2024" name="J Genomics">
        <title>Draft genome sequencing and assembly of Favolaschia claudopus CIRM-BRFM 2984 isolated from oak limbs.</title>
        <authorList>
            <person name="Navarro D."/>
            <person name="Drula E."/>
            <person name="Chaduli D."/>
            <person name="Cazenave R."/>
            <person name="Ahrendt S."/>
            <person name="Wang J."/>
            <person name="Lipzen A."/>
            <person name="Daum C."/>
            <person name="Barry K."/>
            <person name="Grigoriev I.V."/>
            <person name="Favel A."/>
            <person name="Rosso M.N."/>
            <person name="Martin F."/>
        </authorList>
    </citation>
    <scope>NUCLEOTIDE SEQUENCE [LARGE SCALE GENOMIC DNA]</scope>
    <source>
        <strain evidence="1 2">CIRM-BRFM 2984</strain>
    </source>
</reference>
<organism evidence="1 2">
    <name type="scientific">Favolaschia claudopus</name>
    <dbReference type="NCBI Taxonomy" id="2862362"/>
    <lineage>
        <taxon>Eukaryota</taxon>
        <taxon>Fungi</taxon>
        <taxon>Dikarya</taxon>
        <taxon>Basidiomycota</taxon>
        <taxon>Agaricomycotina</taxon>
        <taxon>Agaricomycetes</taxon>
        <taxon>Agaricomycetidae</taxon>
        <taxon>Agaricales</taxon>
        <taxon>Marasmiineae</taxon>
        <taxon>Mycenaceae</taxon>
        <taxon>Favolaschia</taxon>
    </lineage>
</organism>
<sequence>MGGCLSRFLPPSTSSSNVEVTLRSTSALETPSLSLNTRCTSSDGLDGPLKDAVEAFVTVALARHIEQTSANTQSVLVEVVERIQKLTSIVEELIKYNLDKGRVIAGNLEIELRTITKRLKTSHGGRREDHYAAVLKEWHNTTIMQMIVDCAELTREIANAHIDPYEPHHPIIDRHCLLDLTNYIDALKAAIAARDIQGEYGDTGRHAHVGGEGGIGEAPQLDRFLNILGHVSGGTGGAGGPGIHGGNGGIGQGPIIIVRRRLPVHS</sequence>
<proteinExistence type="predicted"/>
<name>A0AAW0BX60_9AGAR</name>
<dbReference type="AlphaFoldDB" id="A0AAW0BX60"/>